<evidence type="ECO:0000313" key="1">
    <source>
        <dbReference type="EMBL" id="MED6247433.1"/>
    </source>
</evidence>
<gene>
    <name evidence="1" type="ORF">ATANTOWER_001359</name>
</gene>
<keyword evidence="2" id="KW-1185">Reference proteome</keyword>
<dbReference type="EMBL" id="JAHUTI010049287">
    <property type="protein sequence ID" value="MED6247433.1"/>
    <property type="molecule type" value="Genomic_DNA"/>
</dbReference>
<accession>A0ABU7BAY0</accession>
<proteinExistence type="predicted"/>
<organism evidence="1 2">
    <name type="scientific">Ataeniobius toweri</name>
    <dbReference type="NCBI Taxonomy" id="208326"/>
    <lineage>
        <taxon>Eukaryota</taxon>
        <taxon>Metazoa</taxon>
        <taxon>Chordata</taxon>
        <taxon>Craniata</taxon>
        <taxon>Vertebrata</taxon>
        <taxon>Euteleostomi</taxon>
        <taxon>Actinopterygii</taxon>
        <taxon>Neopterygii</taxon>
        <taxon>Teleostei</taxon>
        <taxon>Neoteleostei</taxon>
        <taxon>Acanthomorphata</taxon>
        <taxon>Ovalentaria</taxon>
        <taxon>Atherinomorphae</taxon>
        <taxon>Cyprinodontiformes</taxon>
        <taxon>Goodeidae</taxon>
        <taxon>Ataeniobius</taxon>
    </lineage>
</organism>
<sequence>MFLPVYYDSQCCVGLSPKILMKYIETSQSFSTAYSIVGHGEAGAYLQQSTGRRWGPPWTARQSIAGQHTNNHAHTHTPKGNLDLTDMSLDCGRKPEYPVRTHACMMENMQTPCRKTPSQGSNTGSSCCKATNCAIVQAALKLFFFNMKRCLENICNVLERARSQRPPLYFSHL</sequence>
<name>A0ABU7BAY0_9TELE</name>
<evidence type="ECO:0000313" key="2">
    <source>
        <dbReference type="Proteomes" id="UP001345963"/>
    </source>
</evidence>
<reference evidence="1 2" key="1">
    <citation type="submission" date="2021-07" db="EMBL/GenBank/DDBJ databases">
        <authorList>
            <person name="Palmer J.M."/>
        </authorList>
    </citation>
    <scope>NUCLEOTIDE SEQUENCE [LARGE SCALE GENOMIC DNA]</scope>
    <source>
        <strain evidence="1 2">AT_MEX2019</strain>
        <tissue evidence="1">Muscle</tissue>
    </source>
</reference>
<comment type="caution">
    <text evidence="1">The sequence shown here is derived from an EMBL/GenBank/DDBJ whole genome shotgun (WGS) entry which is preliminary data.</text>
</comment>
<protein>
    <submittedName>
        <fullName evidence="1">Uncharacterized protein</fullName>
    </submittedName>
</protein>
<dbReference type="Proteomes" id="UP001345963">
    <property type="component" value="Unassembled WGS sequence"/>
</dbReference>